<sequence>MIPAPDTPRPDTRVRFLRVLGTIWLVVMVLTLGGVALAPHAGQIADVVLQQTVYRQWTRLTL</sequence>
<name>A0A937W516_UNCTE</name>
<organism evidence="2 3">
    <name type="scientific">Tectimicrobiota bacterium</name>
    <dbReference type="NCBI Taxonomy" id="2528274"/>
    <lineage>
        <taxon>Bacteria</taxon>
        <taxon>Pseudomonadati</taxon>
        <taxon>Nitrospinota/Tectimicrobiota group</taxon>
        <taxon>Candidatus Tectimicrobiota</taxon>
    </lineage>
</organism>
<keyword evidence="1" id="KW-0472">Membrane</keyword>
<evidence type="ECO:0000313" key="3">
    <source>
        <dbReference type="Proteomes" id="UP000712673"/>
    </source>
</evidence>
<gene>
    <name evidence="2" type="ORF">FJZ47_16100</name>
</gene>
<evidence type="ECO:0000313" key="2">
    <source>
        <dbReference type="EMBL" id="MBM3225307.1"/>
    </source>
</evidence>
<comment type="caution">
    <text evidence="2">The sequence shown here is derived from an EMBL/GenBank/DDBJ whole genome shotgun (WGS) entry which is preliminary data.</text>
</comment>
<feature type="non-terminal residue" evidence="2">
    <location>
        <position position="62"/>
    </location>
</feature>
<dbReference type="EMBL" id="VGLS01000538">
    <property type="protein sequence ID" value="MBM3225307.1"/>
    <property type="molecule type" value="Genomic_DNA"/>
</dbReference>
<evidence type="ECO:0000256" key="1">
    <source>
        <dbReference type="SAM" id="Phobius"/>
    </source>
</evidence>
<proteinExistence type="predicted"/>
<feature type="transmembrane region" description="Helical" evidence="1">
    <location>
        <begin position="16"/>
        <end position="38"/>
    </location>
</feature>
<protein>
    <submittedName>
        <fullName evidence="2">Uncharacterized protein</fullName>
    </submittedName>
</protein>
<dbReference type="Proteomes" id="UP000712673">
    <property type="component" value="Unassembled WGS sequence"/>
</dbReference>
<keyword evidence="1" id="KW-0812">Transmembrane</keyword>
<reference evidence="2" key="1">
    <citation type="submission" date="2019-03" db="EMBL/GenBank/DDBJ databases">
        <title>Lake Tanganyika Metagenome-Assembled Genomes (MAGs).</title>
        <authorList>
            <person name="Tran P."/>
        </authorList>
    </citation>
    <scope>NUCLEOTIDE SEQUENCE</scope>
    <source>
        <strain evidence="2">K_DeepCast_65m_m2_066</strain>
    </source>
</reference>
<keyword evidence="1" id="KW-1133">Transmembrane helix</keyword>
<dbReference type="AlphaFoldDB" id="A0A937W516"/>
<accession>A0A937W516</accession>